<keyword evidence="2" id="KW-0808">Transferase</keyword>
<dbReference type="GO" id="GO:0004853">
    <property type="term" value="F:uroporphyrinogen decarboxylase activity"/>
    <property type="evidence" value="ECO:0007669"/>
    <property type="project" value="InterPro"/>
</dbReference>
<dbReference type="EMBL" id="CP019646">
    <property type="protein sequence ID" value="AQQ71976.1"/>
    <property type="molecule type" value="Genomic_DNA"/>
</dbReference>
<dbReference type="KEGG" id="pbas:SMSP2_02355"/>
<evidence type="ECO:0000313" key="3">
    <source>
        <dbReference type="Proteomes" id="UP000188181"/>
    </source>
</evidence>
<dbReference type="InterPro" id="IPR038071">
    <property type="entry name" value="UROD/MetE-like_sf"/>
</dbReference>
<proteinExistence type="predicted"/>
<dbReference type="InterPro" id="IPR000257">
    <property type="entry name" value="Uroporphyrinogen_deCOase"/>
</dbReference>
<evidence type="ECO:0000313" key="2">
    <source>
        <dbReference type="EMBL" id="AQQ71976.1"/>
    </source>
</evidence>
<dbReference type="PANTHER" id="PTHR47099:SF1">
    <property type="entry name" value="METHYLCOBAMIDE:COM METHYLTRANSFERASE MTBA"/>
    <property type="match status" value="1"/>
</dbReference>
<dbReference type="SUPFAM" id="SSF51726">
    <property type="entry name" value="UROD/MetE-like"/>
    <property type="match status" value="1"/>
</dbReference>
<dbReference type="OrthoDB" id="9806656at2"/>
<feature type="domain" description="Uroporphyrinogen decarboxylase (URO-D)" evidence="1">
    <location>
        <begin position="179"/>
        <end position="375"/>
    </location>
</feature>
<dbReference type="STRING" id="1851148.SMSP2_02355"/>
<dbReference type="Pfam" id="PF01208">
    <property type="entry name" value="URO-D"/>
    <property type="match status" value="1"/>
</dbReference>
<dbReference type="PANTHER" id="PTHR47099">
    <property type="entry name" value="METHYLCOBAMIDE:COM METHYLTRANSFERASE MTBA"/>
    <property type="match status" value="1"/>
</dbReference>
<dbReference type="AlphaFoldDB" id="A0A1R7T5Y2"/>
<keyword evidence="2" id="KW-0489">Methyltransferase</keyword>
<protein>
    <submittedName>
        <fullName evidence="2">Methylcobalamin:coenzyme M methyltransferase</fullName>
    </submittedName>
</protein>
<name>A0A1R7T5Y2_9BACT</name>
<dbReference type="RefSeq" id="WP_146684216.1">
    <property type="nucleotide sequence ID" value="NZ_CP019646.1"/>
</dbReference>
<dbReference type="Gene3D" id="3.20.20.210">
    <property type="match status" value="1"/>
</dbReference>
<reference evidence="3" key="1">
    <citation type="submission" date="2017-02" db="EMBL/GenBank/DDBJ databases">
        <title>Comparative genomics and description of representatives of a novel lineage of planctomycetes thriving in anoxic sediments.</title>
        <authorList>
            <person name="Spring S."/>
            <person name="Bunk B."/>
            <person name="Sproer C."/>
        </authorList>
    </citation>
    <scope>NUCLEOTIDE SEQUENCE [LARGE SCALE GENOMIC DNA]</scope>
    <source>
        <strain evidence="3">SM-Chi-D1</strain>
    </source>
</reference>
<sequence length="380" mass="43614">MIDFVKHNEEAHRVWDTYKSGSPIRVPMILGISSRFYLLDKDYNKEGLSYKEYFENPRTLIETQCRISDFLRHNVPWDTPMGLPEDGWSIMADFQNVFDAAWCGAEIIYPENQCPDTRPLFKDDKYALLEAFPRGAFDGVMAKVKEVHQCFEQMQAEGFEHKGRPLKEITGTPGTISDGVFTLLCQLRGSENACIDMLCDEDYFHQAMTLLTQSTINRITQWRKYLGLPLKTDGFALADDFVQLLCVEDYRKNVLPYHKKIYDAFSFGSNNFMHLCGDATRHFPLMAAELGVNRFDTGFPVDFDRLREQLGKDTEIMGGPHIELLLNGTREQVISRTKQILSGKIKNGRFILREGNNLAPGTPIKNIEAMYETCKIHGRY</sequence>
<organism evidence="2 3">
    <name type="scientific">Limihaloglobus sulfuriphilus</name>
    <dbReference type="NCBI Taxonomy" id="1851148"/>
    <lineage>
        <taxon>Bacteria</taxon>
        <taxon>Pseudomonadati</taxon>
        <taxon>Planctomycetota</taxon>
        <taxon>Phycisphaerae</taxon>
        <taxon>Sedimentisphaerales</taxon>
        <taxon>Sedimentisphaeraceae</taxon>
        <taxon>Limihaloglobus</taxon>
    </lineage>
</organism>
<gene>
    <name evidence="2" type="ORF">SMSP2_02355</name>
</gene>
<dbReference type="InterPro" id="IPR052024">
    <property type="entry name" value="Methanogen_methyltrans"/>
</dbReference>
<dbReference type="GO" id="GO:0032259">
    <property type="term" value="P:methylation"/>
    <property type="evidence" value="ECO:0007669"/>
    <property type="project" value="UniProtKB-KW"/>
</dbReference>
<evidence type="ECO:0000259" key="1">
    <source>
        <dbReference type="Pfam" id="PF01208"/>
    </source>
</evidence>
<keyword evidence="3" id="KW-1185">Reference proteome</keyword>
<dbReference type="GO" id="GO:0008168">
    <property type="term" value="F:methyltransferase activity"/>
    <property type="evidence" value="ECO:0007669"/>
    <property type="project" value="UniProtKB-KW"/>
</dbReference>
<dbReference type="GO" id="GO:0006779">
    <property type="term" value="P:porphyrin-containing compound biosynthetic process"/>
    <property type="evidence" value="ECO:0007669"/>
    <property type="project" value="InterPro"/>
</dbReference>
<dbReference type="Proteomes" id="UP000188181">
    <property type="component" value="Chromosome"/>
</dbReference>
<accession>A0A1R7T5Y2</accession>